<protein>
    <submittedName>
        <fullName evidence="2">Uncharacterized protein</fullName>
    </submittedName>
</protein>
<accession>A0A4C1YEC6</accession>
<organism evidence="2 3">
    <name type="scientific">Eumeta variegata</name>
    <name type="common">Bagworm moth</name>
    <name type="synonym">Eumeta japonica</name>
    <dbReference type="NCBI Taxonomy" id="151549"/>
    <lineage>
        <taxon>Eukaryota</taxon>
        <taxon>Metazoa</taxon>
        <taxon>Ecdysozoa</taxon>
        <taxon>Arthropoda</taxon>
        <taxon>Hexapoda</taxon>
        <taxon>Insecta</taxon>
        <taxon>Pterygota</taxon>
        <taxon>Neoptera</taxon>
        <taxon>Endopterygota</taxon>
        <taxon>Lepidoptera</taxon>
        <taxon>Glossata</taxon>
        <taxon>Ditrysia</taxon>
        <taxon>Tineoidea</taxon>
        <taxon>Psychidae</taxon>
        <taxon>Oiketicinae</taxon>
        <taxon>Eumeta</taxon>
    </lineage>
</organism>
<feature type="region of interest" description="Disordered" evidence="1">
    <location>
        <begin position="29"/>
        <end position="82"/>
    </location>
</feature>
<dbReference type="Proteomes" id="UP000299102">
    <property type="component" value="Unassembled WGS sequence"/>
</dbReference>
<evidence type="ECO:0000313" key="3">
    <source>
        <dbReference type="Proteomes" id="UP000299102"/>
    </source>
</evidence>
<comment type="caution">
    <text evidence="2">The sequence shown here is derived from an EMBL/GenBank/DDBJ whole genome shotgun (WGS) entry which is preliminary data.</text>
</comment>
<gene>
    <name evidence="2" type="ORF">EVAR_80142_1</name>
</gene>
<feature type="compositionally biased region" description="Basic residues" evidence="1">
    <location>
        <begin position="41"/>
        <end position="68"/>
    </location>
</feature>
<reference evidence="2 3" key="1">
    <citation type="journal article" date="2019" name="Commun. Biol.">
        <title>The bagworm genome reveals a unique fibroin gene that provides high tensile strength.</title>
        <authorList>
            <person name="Kono N."/>
            <person name="Nakamura H."/>
            <person name="Ohtoshi R."/>
            <person name="Tomita M."/>
            <person name="Numata K."/>
            <person name="Arakawa K."/>
        </authorList>
    </citation>
    <scope>NUCLEOTIDE SEQUENCE [LARGE SCALE GENOMIC DNA]</scope>
</reference>
<evidence type="ECO:0000256" key="1">
    <source>
        <dbReference type="SAM" id="MobiDB-lite"/>
    </source>
</evidence>
<sequence length="82" mass="9462">MRRNAKNRGMMNRYRIGVLYASQQKPVVDTCCTHQPPKEKDKRRKSPLRSKTPSRSRRVCGPPGRRRSLSPMDILNLTGALR</sequence>
<dbReference type="AlphaFoldDB" id="A0A4C1YEC6"/>
<keyword evidence="3" id="KW-1185">Reference proteome</keyword>
<evidence type="ECO:0000313" key="2">
    <source>
        <dbReference type="EMBL" id="GBP74388.1"/>
    </source>
</evidence>
<proteinExistence type="predicted"/>
<name>A0A4C1YEC6_EUMVA</name>
<dbReference type="EMBL" id="BGZK01001206">
    <property type="protein sequence ID" value="GBP74388.1"/>
    <property type="molecule type" value="Genomic_DNA"/>
</dbReference>